<evidence type="ECO:0000259" key="6">
    <source>
        <dbReference type="PROSITE" id="PS51930"/>
    </source>
</evidence>
<feature type="region of interest" description="Disordered" evidence="5">
    <location>
        <begin position="168"/>
        <end position="193"/>
    </location>
</feature>
<feature type="domain" description="BMC" evidence="6">
    <location>
        <begin position="4"/>
        <end position="89"/>
    </location>
</feature>
<comment type="subcellular location">
    <subcellularLocation>
        <location evidence="1">Bacterial microcompartment</location>
    </subcellularLocation>
</comment>
<evidence type="ECO:0000256" key="2">
    <source>
        <dbReference type="ARBA" id="ARBA00024446"/>
    </source>
</evidence>
<dbReference type="Proteomes" id="UP000006437">
    <property type="component" value="Unassembled WGS sequence"/>
</dbReference>
<evidence type="ECO:0000313" key="8">
    <source>
        <dbReference type="Proteomes" id="UP000006437"/>
    </source>
</evidence>
<dbReference type="InterPro" id="IPR044872">
    <property type="entry name" value="CcmK/CsoS1_BMC"/>
</dbReference>
<dbReference type="InterPro" id="IPR037233">
    <property type="entry name" value="CcmK-like_sf"/>
</dbReference>
<accession>G9WXF2</accession>
<gene>
    <name evidence="7" type="ORF">HMPREF9629_00041</name>
</gene>
<dbReference type="Pfam" id="PF00936">
    <property type="entry name" value="BMC"/>
    <property type="match status" value="1"/>
</dbReference>
<dbReference type="CDD" id="cd07056">
    <property type="entry name" value="BMC_PduK"/>
    <property type="match status" value="1"/>
</dbReference>
<dbReference type="SMART" id="SM00877">
    <property type="entry name" value="BMC"/>
    <property type="match status" value="1"/>
</dbReference>
<proteinExistence type="inferred from homology"/>
<comment type="similarity">
    <text evidence="3">Belongs to the bacterial microcompartments protein family.</text>
</comment>
<evidence type="ECO:0000256" key="3">
    <source>
        <dbReference type="PROSITE-ProRule" id="PRU01278"/>
    </source>
</evidence>
<dbReference type="RefSeq" id="WP_009524278.1">
    <property type="nucleotide sequence ID" value="NZ_JBQMYZ010000026.1"/>
</dbReference>
<dbReference type="InterPro" id="IPR050575">
    <property type="entry name" value="BMC_shell"/>
</dbReference>
<sequence length="193" mass="21837">MKQALGMIEVRGLSTGILIADTMAKTANIQIYDIENTKGLGYMTVKVVGDVGAVNSAISAAKQEAIEYGKYISSTVIPRPNDFIYDTFLKDISSYEKTKDDREKEDVKSVEIIEEKTEEITAKEETAKKEEIKEELKTEKKDAPDTIIKEEIIEEKIEDNVEEVIVEEISEDKEEHTKSNLKNTNSKKNKKKK</sequence>
<evidence type="ECO:0000256" key="5">
    <source>
        <dbReference type="SAM" id="MobiDB-lite"/>
    </source>
</evidence>
<evidence type="ECO:0000313" key="7">
    <source>
        <dbReference type="EMBL" id="EHL16799.1"/>
    </source>
</evidence>
<feature type="coiled-coil region" evidence="4">
    <location>
        <begin position="110"/>
        <end position="142"/>
    </location>
</feature>
<reference evidence="7 8" key="1">
    <citation type="submission" date="2011-08" db="EMBL/GenBank/DDBJ databases">
        <title>The Genome Sequence of Eubacteriaceae bacterium ACC19a.</title>
        <authorList>
            <consortium name="The Broad Institute Genome Sequencing Platform"/>
            <person name="Earl A."/>
            <person name="Ward D."/>
            <person name="Feldgarden M."/>
            <person name="Gevers D."/>
            <person name="Sizova M."/>
            <person name="Hazen A."/>
            <person name="Epstein S."/>
            <person name="Young S.K."/>
            <person name="Zeng Q."/>
            <person name="Gargeya S."/>
            <person name="Fitzgerald M."/>
            <person name="Haas B."/>
            <person name="Abouelleil A."/>
            <person name="Alvarado L."/>
            <person name="Arachchi H.M."/>
            <person name="Berlin A."/>
            <person name="Brown A."/>
            <person name="Chapman S.B."/>
            <person name="Chen Z."/>
            <person name="Dunbar C."/>
            <person name="Freedman E."/>
            <person name="Gearin G."/>
            <person name="Gellesch M."/>
            <person name="Goldberg J."/>
            <person name="Griggs A."/>
            <person name="Gujja S."/>
            <person name="Heiman D."/>
            <person name="Howarth C."/>
            <person name="Larson L."/>
            <person name="Lui A."/>
            <person name="MacDonald P.J.P."/>
            <person name="Montmayeur A."/>
            <person name="Murphy C."/>
            <person name="Neiman D."/>
            <person name="Pearson M."/>
            <person name="Priest M."/>
            <person name="Roberts A."/>
            <person name="Saif S."/>
            <person name="Shea T."/>
            <person name="Shenoy N."/>
            <person name="Sisk P."/>
            <person name="Stolte C."/>
            <person name="Sykes S."/>
            <person name="Wortman J."/>
            <person name="Nusbaum C."/>
            <person name="Birren B."/>
        </authorList>
    </citation>
    <scope>NUCLEOTIDE SEQUENCE [LARGE SCALE GENOMIC DNA]</scope>
    <source>
        <strain evidence="7 8">ACC19a</strain>
    </source>
</reference>
<keyword evidence="4" id="KW-0175">Coiled coil</keyword>
<dbReference type="GO" id="GO:0031469">
    <property type="term" value="C:bacterial microcompartment"/>
    <property type="evidence" value="ECO:0007669"/>
    <property type="project" value="UniProtKB-SubCell"/>
</dbReference>
<evidence type="ECO:0000256" key="4">
    <source>
        <dbReference type="SAM" id="Coils"/>
    </source>
</evidence>
<dbReference type="HOGENOM" id="CLU_064903_3_0_9"/>
<name>G9WXF2_9FIRM</name>
<dbReference type="PANTHER" id="PTHR33941">
    <property type="entry name" value="PROPANEDIOL UTILIZATION PROTEIN PDUA"/>
    <property type="match status" value="1"/>
</dbReference>
<comment type="caution">
    <text evidence="7">The sequence shown here is derived from an EMBL/GenBank/DDBJ whole genome shotgun (WGS) entry which is preliminary data.</text>
</comment>
<organism evidence="7 8">
    <name type="scientific">Peptoanaerobacter stomatis</name>
    <dbReference type="NCBI Taxonomy" id="796937"/>
    <lineage>
        <taxon>Bacteria</taxon>
        <taxon>Bacillati</taxon>
        <taxon>Bacillota</taxon>
        <taxon>Clostridia</taxon>
        <taxon>Peptostreptococcales</taxon>
        <taxon>Filifactoraceae</taxon>
        <taxon>Peptoanaerobacter</taxon>
    </lineage>
</organism>
<dbReference type="PANTHER" id="PTHR33941:SF11">
    <property type="entry name" value="BACTERIAL MICROCOMPARTMENT SHELL PROTEIN PDUJ"/>
    <property type="match status" value="1"/>
</dbReference>
<dbReference type="AlphaFoldDB" id="G9WXF2"/>
<dbReference type="PROSITE" id="PS51930">
    <property type="entry name" value="BMC_2"/>
    <property type="match status" value="1"/>
</dbReference>
<protein>
    <recommendedName>
        <fullName evidence="6">BMC domain-containing protein</fullName>
    </recommendedName>
</protein>
<dbReference type="InterPro" id="IPR000249">
    <property type="entry name" value="BMC_dom"/>
</dbReference>
<evidence type="ECO:0000256" key="1">
    <source>
        <dbReference type="ARBA" id="ARBA00024322"/>
    </source>
</evidence>
<dbReference type="SUPFAM" id="SSF143414">
    <property type="entry name" value="CcmK-like"/>
    <property type="match status" value="1"/>
</dbReference>
<dbReference type="EMBL" id="AFZE01000001">
    <property type="protein sequence ID" value="EHL16799.1"/>
    <property type="molecule type" value="Genomic_DNA"/>
</dbReference>
<dbReference type="BioCyc" id="EBAC796937-HMP:GMGH-41-MONOMER"/>
<dbReference type="Gene3D" id="3.30.70.1710">
    <property type="match status" value="1"/>
</dbReference>
<keyword evidence="2" id="KW-1283">Bacterial microcompartment</keyword>